<dbReference type="Pfam" id="PF12833">
    <property type="entry name" value="HTH_18"/>
    <property type="match status" value="1"/>
</dbReference>
<dbReference type="Pfam" id="PF00072">
    <property type="entry name" value="Response_reg"/>
    <property type="match status" value="1"/>
</dbReference>
<evidence type="ECO:0000313" key="8">
    <source>
        <dbReference type="Proteomes" id="UP000077355"/>
    </source>
</evidence>
<feature type="domain" description="Response regulatory" evidence="6">
    <location>
        <begin position="3"/>
        <end position="120"/>
    </location>
</feature>
<evidence type="ECO:0000256" key="4">
    <source>
        <dbReference type="PROSITE-ProRule" id="PRU00169"/>
    </source>
</evidence>
<dbReference type="Gene3D" id="1.10.10.60">
    <property type="entry name" value="Homeodomain-like"/>
    <property type="match status" value="2"/>
</dbReference>
<accession>A0A168QLC4</accession>
<dbReference type="PROSITE" id="PS00041">
    <property type="entry name" value="HTH_ARAC_FAMILY_1"/>
    <property type="match status" value="1"/>
</dbReference>
<keyword evidence="1" id="KW-0805">Transcription regulation</keyword>
<protein>
    <recommendedName>
        <fullName evidence="9">DNA-binding response regulator</fullName>
    </recommendedName>
</protein>
<dbReference type="PROSITE" id="PS50110">
    <property type="entry name" value="RESPONSE_REGULATORY"/>
    <property type="match status" value="1"/>
</dbReference>
<dbReference type="EMBL" id="LVJI01000002">
    <property type="protein sequence ID" value="OAB47918.1"/>
    <property type="molecule type" value="Genomic_DNA"/>
</dbReference>
<dbReference type="GO" id="GO:0000160">
    <property type="term" value="P:phosphorelay signal transduction system"/>
    <property type="evidence" value="ECO:0007669"/>
    <property type="project" value="InterPro"/>
</dbReference>
<evidence type="ECO:0000256" key="3">
    <source>
        <dbReference type="ARBA" id="ARBA00023163"/>
    </source>
</evidence>
<organism evidence="7 8">
    <name type="scientific">Paenibacillus antarcticus</name>
    <dbReference type="NCBI Taxonomy" id="253703"/>
    <lineage>
        <taxon>Bacteria</taxon>
        <taxon>Bacillati</taxon>
        <taxon>Bacillota</taxon>
        <taxon>Bacilli</taxon>
        <taxon>Bacillales</taxon>
        <taxon>Paenibacillaceae</taxon>
        <taxon>Paenibacillus</taxon>
    </lineage>
</organism>
<dbReference type="InterPro" id="IPR009057">
    <property type="entry name" value="Homeodomain-like_sf"/>
</dbReference>
<reference evidence="7 8" key="1">
    <citation type="submission" date="2016-03" db="EMBL/GenBank/DDBJ databases">
        <title>Draft genome sequence of Paenibacillus antarcticus CECT 5836.</title>
        <authorList>
            <person name="Shin S.-K."/>
            <person name="Yi H."/>
        </authorList>
    </citation>
    <scope>NUCLEOTIDE SEQUENCE [LARGE SCALE GENOMIC DNA]</scope>
    <source>
        <strain evidence="7 8">CECT 5836</strain>
    </source>
</reference>
<keyword evidence="2" id="KW-0238">DNA-binding</keyword>
<dbReference type="PANTHER" id="PTHR43280:SF34">
    <property type="entry name" value="ARAC-FAMILY TRANSCRIPTIONAL REGULATOR"/>
    <property type="match status" value="1"/>
</dbReference>
<evidence type="ECO:0000256" key="1">
    <source>
        <dbReference type="ARBA" id="ARBA00023015"/>
    </source>
</evidence>
<dbReference type="OrthoDB" id="342399at2"/>
<evidence type="ECO:0000259" key="5">
    <source>
        <dbReference type="PROSITE" id="PS01124"/>
    </source>
</evidence>
<dbReference type="InterPro" id="IPR001789">
    <property type="entry name" value="Sig_transdc_resp-reg_receiver"/>
</dbReference>
<evidence type="ECO:0000259" key="6">
    <source>
        <dbReference type="PROSITE" id="PS50110"/>
    </source>
</evidence>
<dbReference type="Proteomes" id="UP000077355">
    <property type="component" value="Unassembled WGS sequence"/>
</dbReference>
<comment type="caution">
    <text evidence="7">The sequence shown here is derived from an EMBL/GenBank/DDBJ whole genome shotgun (WGS) entry which is preliminary data.</text>
</comment>
<sequence>MHTAIVVDDEKWIVEGIKAGVNWKKYGFEVIGDAENGKDALQMIKDLRPDLVLTDIKMPDMNGLELIKNGKIASPETLFVVLSGHAEFAYAQKALNYGTFSYCLKPFEIEEIHSMLNKASECLQDKLKAPIRSFSTEMYEAICSSNTVKMNQLLKDNNMPVHSNSQITPIVIQGVDSTSVDYNLRQLSFPLNFRRQGYLVRDELKDDFLRQWRLIQPSSSFSAGVGYPISDVVDLEASLEAASLAAYGIFSTGNAGIYQATNQASISINETLKEINHALDHKDQIQFVKILESTRDLFHNGTFTIKDAYLIYTAAMYLFYREGNRTNSRFFEGYEHLYIHYGNIDIMIDEMIKETYDHFTEAISASVLNVAHKKVKEIVIHLHGNFTQEITIQGLANKFFLSPNYLCQLFKKEVGETIVEYVSRLRIEYACKLLKETEYTIYQVGETCGFQDYFYFTRIFKRYNKITPTQYRAKQ</sequence>
<keyword evidence="8" id="KW-1185">Reference proteome</keyword>
<evidence type="ECO:0000313" key="7">
    <source>
        <dbReference type="EMBL" id="OAB47918.1"/>
    </source>
</evidence>
<proteinExistence type="predicted"/>
<dbReference type="AlphaFoldDB" id="A0A168QLC4"/>
<name>A0A168QLC4_9BACL</name>
<dbReference type="PROSITE" id="PS01124">
    <property type="entry name" value="HTH_ARAC_FAMILY_2"/>
    <property type="match status" value="1"/>
</dbReference>
<dbReference type="GO" id="GO:0043565">
    <property type="term" value="F:sequence-specific DNA binding"/>
    <property type="evidence" value="ECO:0007669"/>
    <property type="project" value="InterPro"/>
</dbReference>
<dbReference type="GO" id="GO:0003700">
    <property type="term" value="F:DNA-binding transcription factor activity"/>
    <property type="evidence" value="ECO:0007669"/>
    <property type="project" value="InterPro"/>
</dbReference>
<dbReference type="InterPro" id="IPR011006">
    <property type="entry name" value="CheY-like_superfamily"/>
</dbReference>
<keyword evidence="3" id="KW-0804">Transcription</keyword>
<feature type="modified residue" description="4-aspartylphosphate" evidence="4">
    <location>
        <position position="55"/>
    </location>
</feature>
<dbReference type="InterPro" id="IPR018062">
    <property type="entry name" value="HTH_AraC-typ_CS"/>
</dbReference>
<dbReference type="SMART" id="SM00342">
    <property type="entry name" value="HTH_ARAC"/>
    <property type="match status" value="1"/>
</dbReference>
<dbReference type="RefSeq" id="WP_068646531.1">
    <property type="nucleotide sequence ID" value="NZ_CP043611.1"/>
</dbReference>
<dbReference type="InterPro" id="IPR018060">
    <property type="entry name" value="HTH_AraC"/>
</dbReference>
<dbReference type="CDD" id="cd17536">
    <property type="entry name" value="REC_YesN-like"/>
    <property type="match status" value="1"/>
</dbReference>
<evidence type="ECO:0008006" key="9">
    <source>
        <dbReference type="Google" id="ProtNLM"/>
    </source>
</evidence>
<feature type="domain" description="HTH araC/xylS-type" evidence="5">
    <location>
        <begin position="376"/>
        <end position="474"/>
    </location>
</feature>
<dbReference type="SUPFAM" id="SSF46689">
    <property type="entry name" value="Homeodomain-like"/>
    <property type="match status" value="2"/>
</dbReference>
<dbReference type="Gene3D" id="3.40.50.2300">
    <property type="match status" value="1"/>
</dbReference>
<gene>
    <name evidence="7" type="ORF">PBAT_03330</name>
</gene>
<keyword evidence="4" id="KW-0597">Phosphoprotein</keyword>
<evidence type="ECO:0000256" key="2">
    <source>
        <dbReference type="ARBA" id="ARBA00023125"/>
    </source>
</evidence>
<dbReference type="SMART" id="SM00448">
    <property type="entry name" value="REC"/>
    <property type="match status" value="1"/>
</dbReference>
<dbReference type="PANTHER" id="PTHR43280">
    <property type="entry name" value="ARAC-FAMILY TRANSCRIPTIONAL REGULATOR"/>
    <property type="match status" value="1"/>
</dbReference>
<dbReference type="SUPFAM" id="SSF52172">
    <property type="entry name" value="CheY-like"/>
    <property type="match status" value="1"/>
</dbReference>